<feature type="chain" id="PRO_5003711653" evidence="1">
    <location>
        <begin position="22"/>
        <end position="479"/>
    </location>
</feature>
<dbReference type="AlphaFoldDB" id="I7LGA6"/>
<protein>
    <submittedName>
        <fullName evidence="2">Uncharacterized protein</fullName>
    </submittedName>
</protein>
<dbReference type="EMBL" id="CAKP01000064">
    <property type="protein sequence ID" value="CCJ33150.1"/>
    <property type="molecule type" value="Genomic_DNA"/>
</dbReference>
<reference evidence="2 3" key="1">
    <citation type="journal article" date="2011" name="J. Bacteriol.">
        <title>Draft genome sequence of Caloramator australicus strain RC3T, a thermoanaerobe from the Great Artesian Basin of Australia.</title>
        <authorList>
            <person name="Ogg C.D."/>
            <person name="Patel B.K.C."/>
        </authorList>
    </citation>
    <scope>NUCLEOTIDE SEQUENCE [LARGE SCALE GENOMIC DNA]</scope>
    <source>
        <strain evidence="2 3">RC3</strain>
    </source>
</reference>
<keyword evidence="1" id="KW-0732">Signal</keyword>
<dbReference type="RefSeq" id="WP_008908422.1">
    <property type="nucleotide sequence ID" value="NZ_CAKP01000064.1"/>
</dbReference>
<comment type="caution">
    <text evidence="2">The sequence shown here is derived from an EMBL/GenBank/DDBJ whole genome shotgun (WGS) entry which is preliminary data.</text>
</comment>
<dbReference type="Proteomes" id="UP000007652">
    <property type="component" value="Unassembled WGS sequence"/>
</dbReference>
<organism evidence="2 3">
    <name type="scientific">Caloramator australicus RC3</name>
    <dbReference type="NCBI Taxonomy" id="857293"/>
    <lineage>
        <taxon>Bacteria</taxon>
        <taxon>Bacillati</taxon>
        <taxon>Bacillota</taxon>
        <taxon>Clostridia</taxon>
        <taxon>Eubacteriales</taxon>
        <taxon>Clostridiaceae</taxon>
        <taxon>Caloramator</taxon>
    </lineage>
</organism>
<accession>I7LGA6</accession>
<feature type="signal peptide" evidence="1">
    <location>
        <begin position="1"/>
        <end position="21"/>
    </location>
</feature>
<dbReference type="STRING" id="857293.CAAU_1066"/>
<name>I7LGA6_9CLOT</name>
<gene>
    <name evidence="2" type="ORF">CAAU_1066</name>
</gene>
<keyword evidence="3" id="KW-1185">Reference proteome</keyword>
<dbReference type="OrthoDB" id="1948362at2"/>
<proteinExistence type="predicted"/>
<evidence type="ECO:0000313" key="3">
    <source>
        <dbReference type="Proteomes" id="UP000007652"/>
    </source>
</evidence>
<sequence length="479" mass="54700">MRKIVLSTLLIFTLVFNVVFAAPPAHFKGKDVKYIFPHAVTKDGLLPIEGKITATDYASILKSINNVQDNNLALRSKVASYYVELAKTTQNLFFNEDGSIVSSYDYTDNEYHNQNKTDIASIAQMSIAFYDAYVNNVKFNYGLLYKSTINNLERYIKTAKKSERRTAKYKKAVADLARYKKIVQNAATFQKNVKDLSYKNALSTSSYVLNNLYKEGKFYNDPSLQSINYGTMGNGLLALNVQWNLSGTNDKQRLTQIAKEVYDYINASYDEEYNVFVFSGDRQNVKFDLRDFGTFLWGAKELSTILIQNGYGIEAANLMLKTTKMVNKVIVKDVTYKNEGIAREIAVVNGVVSASRDEINTGRLHQFLYGFMKWNESQFTSFIGVHSKNVMLAKNMLINSIKNHIDAFAIIHDTKFTDVTIKNDAKEIPYIAWFMVTADYFAENHKHHLSKEENDLIQRAIQKNYDFLMNKVLTLGKNM</sequence>
<evidence type="ECO:0000256" key="1">
    <source>
        <dbReference type="SAM" id="SignalP"/>
    </source>
</evidence>
<evidence type="ECO:0000313" key="2">
    <source>
        <dbReference type="EMBL" id="CCJ33150.1"/>
    </source>
</evidence>